<comment type="function">
    <text evidence="6">GTPase that associates with the 50S ribosomal subunit and may have a role during protein synthesis or ribosome biogenesis.</text>
</comment>
<evidence type="ECO:0000256" key="4">
    <source>
        <dbReference type="ARBA" id="ARBA00022842"/>
    </source>
</evidence>
<keyword evidence="1 6" id="KW-0963">Cytoplasm</keyword>
<proteinExistence type="inferred from homology"/>
<feature type="domain" description="Hflx-type G" evidence="9">
    <location>
        <begin position="209"/>
        <end position="376"/>
    </location>
</feature>
<feature type="binding site" evidence="7">
    <location>
        <begin position="215"/>
        <end position="222"/>
    </location>
    <ligand>
        <name>GTP</name>
        <dbReference type="ChEBI" id="CHEBI:37565"/>
    </ligand>
</feature>
<dbReference type="PROSITE" id="PS51705">
    <property type="entry name" value="G_HFLX"/>
    <property type="match status" value="1"/>
</dbReference>
<feature type="binding site" evidence="8">
    <location>
        <position position="222"/>
    </location>
    <ligand>
        <name>Mg(2+)</name>
        <dbReference type="ChEBI" id="CHEBI:18420"/>
    </ligand>
</feature>
<comment type="subcellular location">
    <subcellularLocation>
        <location evidence="6">Cytoplasm</location>
    </subcellularLocation>
    <text evidence="6">May associate with membranes.</text>
</comment>
<feature type="binding site" evidence="7">
    <location>
        <begin position="328"/>
        <end position="331"/>
    </location>
    <ligand>
        <name>GTP</name>
        <dbReference type="ChEBI" id="CHEBI:37565"/>
    </ligand>
</feature>
<dbReference type="SUPFAM" id="SSF52540">
    <property type="entry name" value="P-loop containing nucleoside triphosphate hydrolases"/>
    <property type="match status" value="1"/>
</dbReference>
<feature type="binding site" evidence="8">
    <location>
        <position position="242"/>
    </location>
    <ligand>
        <name>Mg(2+)</name>
        <dbReference type="ChEBI" id="CHEBI:18420"/>
    </ligand>
</feature>
<dbReference type="FunFam" id="3.40.50.300:FF:000173">
    <property type="entry name" value="GTPase HflX"/>
    <property type="match status" value="1"/>
</dbReference>
<dbReference type="PANTHER" id="PTHR10229">
    <property type="entry name" value="GTP-BINDING PROTEIN HFLX"/>
    <property type="match status" value="1"/>
</dbReference>
<dbReference type="Pfam" id="PF13167">
    <property type="entry name" value="GTP-bdg_N"/>
    <property type="match status" value="1"/>
</dbReference>
<dbReference type="GO" id="GO:0043022">
    <property type="term" value="F:ribosome binding"/>
    <property type="evidence" value="ECO:0007669"/>
    <property type="project" value="TreeGrafter"/>
</dbReference>
<dbReference type="Proteomes" id="UP000236655">
    <property type="component" value="Chromosome"/>
</dbReference>
<dbReference type="PIRSF" id="PIRSF006809">
    <property type="entry name" value="GTP-binding_hflX_prd"/>
    <property type="match status" value="1"/>
</dbReference>
<dbReference type="FunFam" id="3.40.50.11060:FF:000001">
    <property type="entry name" value="GTPase HflX"/>
    <property type="match status" value="1"/>
</dbReference>
<dbReference type="GO" id="GO:0003924">
    <property type="term" value="F:GTPase activity"/>
    <property type="evidence" value="ECO:0007669"/>
    <property type="project" value="UniProtKB-UniRule"/>
</dbReference>
<dbReference type="InterPro" id="IPR027417">
    <property type="entry name" value="P-loop_NTPase"/>
</dbReference>
<dbReference type="InterPro" id="IPR032305">
    <property type="entry name" value="GTP-bd_M"/>
</dbReference>
<reference evidence="11" key="1">
    <citation type="submission" date="2017-11" db="EMBL/GenBank/DDBJ databases">
        <authorList>
            <person name="Chan K.G."/>
            <person name="Lee L.S."/>
        </authorList>
    </citation>
    <scope>NUCLEOTIDE SEQUENCE [LARGE SCALE GENOMIC DNA]</scope>
    <source>
        <strain evidence="11">DSM 100970</strain>
    </source>
</reference>
<dbReference type="AlphaFoldDB" id="A0A2I7N5J5"/>
<dbReference type="InterPro" id="IPR016496">
    <property type="entry name" value="GTPase_HflX"/>
</dbReference>
<dbReference type="HAMAP" id="MF_00900">
    <property type="entry name" value="GTPase_HflX"/>
    <property type="match status" value="1"/>
</dbReference>
<dbReference type="CDD" id="cd01878">
    <property type="entry name" value="HflX"/>
    <property type="match status" value="1"/>
</dbReference>
<dbReference type="InterPro" id="IPR006073">
    <property type="entry name" value="GTP-bd"/>
</dbReference>
<comment type="similarity">
    <text evidence="6">Belongs to the TRAFAC class OBG-HflX-like GTPase superfamily. HflX GTPase family.</text>
</comment>
<gene>
    <name evidence="6 10" type="primary">hflX</name>
    <name evidence="10" type="ORF">CUN60_05310</name>
</gene>
<keyword evidence="5 6" id="KW-0342">GTP-binding</keyword>
<feature type="binding site" evidence="7">
    <location>
        <begin position="262"/>
        <end position="265"/>
    </location>
    <ligand>
        <name>GTP</name>
        <dbReference type="ChEBI" id="CHEBI:37565"/>
    </ligand>
</feature>
<evidence type="ECO:0000256" key="5">
    <source>
        <dbReference type="ARBA" id="ARBA00023134"/>
    </source>
</evidence>
<accession>A0A2I7N5J5</accession>
<keyword evidence="11" id="KW-1185">Reference proteome</keyword>
<dbReference type="EMBL" id="CP024847">
    <property type="protein sequence ID" value="AUR51736.1"/>
    <property type="molecule type" value="Genomic_DNA"/>
</dbReference>
<evidence type="ECO:0000313" key="10">
    <source>
        <dbReference type="EMBL" id="AUR51736.1"/>
    </source>
</evidence>
<protein>
    <recommendedName>
        <fullName evidence="6">GTPase HflX</fullName>
    </recommendedName>
    <alternativeName>
        <fullName evidence="6">GTP-binding protein HflX</fullName>
    </alternativeName>
</protein>
<evidence type="ECO:0000256" key="1">
    <source>
        <dbReference type="ARBA" id="ARBA00022490"/>
    </source>
</evidence>
<dbReference type="Pfam" id="PF01926">
    <property type="entry name" value="MMR_HSR1"/>
    <property type="match status" value="1"/>
</dbReference>
<evidence type="ECO:0000256" key="2">
    <source>
        <dbReference type="ARBA" id="ARBA00022723"/>
    </source>
</evidence>
<dbReference type="RefSeq" id="WP_102951035.1">
    <property type="nucleotide sequence ID" value="NZ_CP024847.1"/>
</dbReference>
<dbReference type="Pfam" id="PF16360">
    <property type="entry name" value="GTP-bdg_M"/>
    <property type="match status" value="1"/>
</dbReference>
<dbReference type="Gene3D" id="3.40.50.11060">
    <property type="entry name" value="GTPase HflX, N-terminal domain"/>
    <property type="match status" value="1"/>
</dbReference>
<comment type="subunit">
    <text evidence="6">Monomer. Associates with the 50S ribosomal subunit.</text>
</comment>
<dbReference type="PANTHER" id="PTHR10229:SF0">
    <property type="entry name" value="GTP-BINDING PROTEIN 6-RELATED"/>
    <property type="match status" value="1"/>
</dbReference>
<sequence length="393" mass="44463">MWKQLNKLIEQQFINAQPLALIVAINFNRNPDFDDDVSEALALAESAGYKIGQVITANRDRPDVALFVGSGKAEEIKSICDSLNPDVVMINHNISPVQERNLDRILNRRVIDRTQLILDIFAARATTNEGILQVELAQQSYLLTRLVRRWSHLERQRGGIGLRGGPGETQMELDKRMIATKVESLKKRLATIVKQRNTQRKSRLKSGIGSVSIVGYTNAGKSTLFNSLTKANVYAENRLFATLDTTTRRLFIDEEHEVILSDTVGFIRDLPHKLVAAFRATLEETIYANILLHVVDASNQAKERQIEDVNIVLTEIEANHIPQLMVYNKIDLIDGFSPQIIYAETGEPAAVYISASKNLGFDLLRQAIVEKMDYQKLVNEHKQDLSYEPWKNR</sequence>
<dbReference type="InterPro" id="IPR025121">
    <property type="entry name" value="GTPase_HflX_N"/>
</dbReference>
<comment type="cofactor">
    <cofactor evidence="8">
        <name>Mg(2+)</name>
        <dbReference type="ChEBI" id="CHEBI:18420"/>
    </cofactor>
</comment>
<dbReference type="InterPro" id="IPR042108">
    <property type="entry name" value="GTPase_HflX_N_sf"/>
</dbReference>
<keyword evidence="2 8" id="KW-0479">Metal-binding</keyword>
<evidence type="ECO:0000256" key="3">
    <source>
        <dbReference type="ARBA" id="ARBA00022741"/>
    </source>
</evidence>
<feature type="binding site" evidence="7">
    <location>
        <begin position="240"/>
        <end position="244"/>
    </location>
    <ligand>
        <name>GTP</name>
        <dbReference type="ChEBI" id="CHEBI:37565"/>
    </ligand>
</feature>
<dbReference type="InterPro" id="IPR030394">
    <property type="entry name" value="G_HFLX_dom"/>
</dbReference>
<dbReference type="Gene3D" id="3.40.50.300">
    <property type="entry name" value="P-loop containing nucleotide triphosphate hydrolases"/>
    <property type="match status" value="1"/>
</dbReference>
<dbReference type="GO" id="GO:0005737">
    <property type="term" value="C:cytoplasm"/>
    <property type="evidence" value="ECO:0007669"/>
    <property type="project" value="UniProtKB-SubCell"/>
</dbReference>
<evidence type="ECO:0000256" key="8">
    <source>
        <dbReference type="PIRSR" id="PIRSR006809-2"/>
    </source>
</evidence>
<organism evidence="10 11">
    <name type="scientific">Aquella oligotrophica</name>
    <dbReference type="NCBI Taxonomy" id="2067065"/>
    <lineage>
        <taxon>Bacteria</taxon>
        <taxon>Pseudomonadati</taxon>
        <taxon>Pseudomonadota</taxon>
        <taxon>Betaproteobacteria</taxon>
        <taxon>Neisseriales</taxon>
        <taxon>Neisseriaceae</taxon>
        <taxon>Aquella</taxon>
    </lineage>
</organism>
<dbReference type="NCBIfam" id="TIGR03156">
    <property type="entry name" value="GTP_HflX"/>
    <property type="match status" value="1"/>
</dbReference>
<evidence type="ECO:0000256" key="7">
    <source>
        <dbReference type="PIRSR" id="PIRSR006809-1"/>
    </source>
</evidence>
<dbReference type="GO" id="GO:0005525">
    <property type="term" value="F:GTP binding"/>
    <property type="evidence" value="ECO:0007669"/>
    <property type="project" value="UniProtKB-UniRule"/>
</dbReference>
<dbReference type="KEGG" id="nba:CUN60_05310"/>
<evidence type="ECO:0000256" key="6">
    <source>
        <dbReference type="HAMAP-Rule" id="MF_00900"/>
    </source>
</evidence>
<dbReference type="Gene3D" id="6.10.250.2860">
    <property type="match status" value="1"/>
</dbReference>
<name>A0A2I7N5J5_9NEIS</name>
<keyword evidence="4 8" id="KW-0460">Magnesium</keyword>
<evidence type="ECO:0000313" key="11">
    <source>
        <dbReference type="Proteomes" id="UP000236655"/>
    </source>
</evidence>
<dbReference type="PRINTS" id="PR00326">
    <property type="entry name" value="GTP1OBG"/>
</dbReference>
<evidence type="ECO:0000259" key="9">
    <source>
        <dbReference type="PROSITE" id="PS51705"/>
    </source>
</evidence>
<dbReference type="OrthoDB" id="9812272at2"/>
<keyword evidence="3 6" id="KW-0547">Nucleotide-binding</keyword>
<dbReference type="GO" id="GO:0046872">
    <property type="term" value="F:metal ion binding"/>
    <property type="evidence" value="ECO:0007669"/>
    <property type="project" value="UniProtKB-KW"/>
</dbReference>